<dbReference type="GO" id="GO:0046872">
    <property type="term" value="F:metal ion binding"/>
    <property type="evidence" value="ECO:0007669"/>
    <property type="project" value="UniProtKB-KW"/>
</dbReference>
<dbReference type="SUPFAM" id="SSF143631">
    <property type="entry name" value="ApbE-like"/>
    <property type="match status" value="1"/>
</dbReference>
<evidence type="ECO:0000256" key="1">
    <source>
        <dbReference type="ARBA" id="ARBA00001946"/>
    </source>
</evidence>
<dbReference type="GO" id="GO:0016740">
    <property type="term" value="F:transferase activity"/>
    <property type="evidence" value="ECO:0007669"/>
    <property type="project" value="UniProtKB-KW"/>
</dbReference>
<keyword evidence="4" id="KW-0285">Flavoprotein</keyword>
<gene>
    <name evidence="11" type="ORF">EAS61_07565</name>
</gene>
<keyword evidence="8" id="KW-0460">Magnesium</keyword>
<dbReference type="PANTHER" id="PTHR30040:SF2">
    <property type="entry name" value="FAD:PROTEIN FMN TRANSFERASE"/>
    <property type="match status" value="1"/>
</dbReference>
<comment type="cofactor">
    <cofactor evidence="1">
        <name>Mg(2+)</name>
        <dbReference type="ChEBI" id="CHEBI:18420"/>
    </cofactor>
</comment>
<evidence type="ECO:0000256" key="10">
    <source>
        <dbReference type="ARBA" id="ARBA00048540"/>
    </source>
</evidence>
<evidence type="ECO:0000256" key="3">
    <source>
        <dbReference type="ARBA" id="ARBA00016337"/>
    </source>
</evidence>
<reference evidence="11 12" key="1">
    <citation type="submission" date="2018-11" db="EMBL/GenBank/DDBJ databases">
        <title>Bradyrhizobium sp. nov., isolated from effective nodules of peanut in China.</title>
        <authorList>
            <person name="Li Y."/>
        </authorList>
    </citation>
    <scope>NUCLEOTIDE SEQUENCE [LARGE SCALE GENOMIC DNA]</scope>
    <source>
        <strain evidence="11 12">CCBAU 51770</strain>
    </source>
</reference>
<evidence type="ECO:0000256" key="8">
    <source>
        <dbReference type="ARBA" id="ARBA00022842"/>
    </source>
</evidence>
<keyword evidence="5 11" id="KW-0808">Transferase</keyword>
<name>A0A4Q0QV97_9BRAD</name>
<evidence type="ECO:0000256" key="2">
    <source>
        <dbReference type="ARBA" id="ARBA00011955"/>
    </source>
</evidence>
<dbReference type="InterPro" id="IPR024932">
    <property type="entry name" value="ApbE"/>
</dbReference>
<organism evidence="11 12">
    <name type="scientific">Bradyrhizobium zhanjiangense</name>
    <dbReference type="NCBI Taxonomy" id="1325107"/>
    <lineage>
        <taxon>Bacteria</taxon>
        <taxon>Pseudomonadati</taxon>
        <taxon>Pseudomonadota</taxon>
        <taxon>Alphaproteobacteria</taxon>
        <taxon>Hyphomicrobiales</taxon>
        <taxon>Nitrobacteraceae</taxon>
        <taxon>Bradyrhizobium</taxon>
    </lineage>
</organism>
<dbReference type="EC" id="2.7.1.180" evidence="2"/>
<dbReference type="Proteomes" id="UP000290174">
    <property type="component" value="Unassembled WGS sequence"/>
</dbReference>
<evidence type="ECO:0000256" key="9">
    <source>
        <dbReference type="ARBA" id="ARBA00031306"/>
    </source>
</evidence>
<dbReference type="RefSeq" id="WP_128955609.1">
    <property type="nucleotide sequence ID" value="NZ_RKMK01000004.1"/>
</dbReference>
<accession>A0A4Q0QV97</accession>
<evidence type="ECO:0000313" key="12">
    <source>
        <dbReference type="Proteomes" id="UP000290174"/>
    </source>
</evidence>
<dbReference type="InterPro" id="IPR003374">
    <property type="entry name" value="ApbE-like_sf"/>
</dbReference>
<evidence type="ECO:0000256" key="5">
    <source>
        <dbReference type="ARBA" id="ARBA00022679"/>
    </source>
</evidence>
<dbReference type="AlphaFoldDB" id="A0A4Q0QV97"/>
<comment type="catalytic activity">
    <reaction evidence="10">
        <text>L-threonyl-[protein] + FAD = FMN-L-threonyl-[protein] + AMP + H(+)</text>
        <dbReference type="Rhea" id="RHEA:36847"/>
        <dbReference type="Rhea" id="RHEA-COMP:11060"/>
        <dbReference type="Rhea" id="RHEA-COMP:11061"/>
        <dbReference type="ChEBI" id="CHEBI:15378"/>
        <dbReference type="ChEBI" id="CHEBI:30013"/>
        <dbReference type="ChEBI" id="CHEBI:57692"/>
        <dbReference type="ChEBI" id="CHEBI:74257"/>
        <dbReference type="ChEBI" id="CHEBI:456215"/>
        <dbReference type="EC" id="2.7.1.180"/>
    </reaction>
</comment>
<proteinExistence type="predicted"/>
<protein>
    <recommendedName>
        <fullName evidence="3">FAD:protein FMN transferase</fullName>
        <ecNumber evidence="2">2.7.1.180</ecNumber>
    </recommendedName>
    <alternativeName>
        <fullName evidence="9">Flavin transferase</fullName>
    </alternativeName>
</protein>
<evidence type="ECO:0000313" key="11">
    <source>
        <dbReference type="EMBL" id="RXH01548.1"/>
    </source>
</evidence>
<comment type="caution">
    <text evidence="11">The sequence shown here is derived from an EMBL/GenBank/DDBJ whole genome shotgun (WGS) entry which is preliminary data.</text>
</comment>
<sequence>MRRARPLLGTIVEIEVDGVAQADAERAIARAFEAVLLVQRLMSFHDAGSDIGRINRAAFRKPVTVHPWTARVLRHAAAFHAASNGLFDCAVGFELMRRELLPSNDLDHVCKGDFSAVRLSEDRSVRLMAPVAIDLGGIAKGYAVDRAIASLRAAGVRCATVNAGGDLRVMGEIDQPIHVHVPGRGLLQAGLLRNGAIATSSSFATVGRNGALESPDSTTDRRAYSVVAPSCIVADALTKILVQSAEPQHPCFGRFGATAFISGGDLQPMAA</sequence>
<evidence type="ECO:0000256" key="4">
    <source>
        <dbReference type="ARBA" id="ARBA00022630"/>
    </source>
</evidence>
<dbReference type="EMBL" id="RKMK01000004">
    <property type="protein sequence ID" value="RXH01548.1"/>
    <property type="molecule type" value="Genomic_DNA"/>
</dbReference>
<keyword evidence="7" id="KW-0274">FAD</keyword>
<evidence type="ECO:0000256" key="7">
    <source>
        <dbReference type="ARBA" id="ARBA00022827"/>
    </source>
</evidence>
<dbReference type="Pfam" id="PF02424">
    <property type="entry name" value="ApbE"/>
    <property type="match status" value="1"/>
</dbReference>
<dbReference type="PANTHER" id="PTHR30040">
    <property type="entry name" value="THIAMINE BIOSYNTHESIS LIPOPROTEIN APBE"/>
    <property type="match status" value="1"/>
</dbReference>
<keyword evidence="6" id="KW-0479">Metal-binding</keyword>
<dbReference type="Gene3D" id="3.10.520.10">
    <property type="entry name" value="ApbE-like domains"/>
    <property type="match status" value="1"/>
</dbReference>
<evidence type="ECO:0000256" key="6">
    <source>
        <dbReference type="ARBA" id="ARBA00022723"/>
    </source>
</evidence>